<feature type="domain" description="NTF2" evidence="2">
    <location>
        <begin position="4"/>
        <end position="119"/>
    </location>
</feature>
<dbReference type="GO" id="GO:0005634">
    <property type="term" value="C:nucleus"/>
    <property type="evidence" value="ECO:0007669"/>
    <property type="project" value="UniProtKB-SubCell"/>
</dbReference>
<keyword evidence="1" id="KW-0813">Transport</keyword>
<dbReference type="Pfam" id="PF02136">
    <property type="entry name" value="NTF2"/>
    <property type="match status" value="1"/>
</dbReference>
<keyword evidence="4" id="KW-1185">Reference proteome</keyword>
<dbReference type="GO" id="GO:0006913">
    <property type="term" value="P:nucleocytoplasmic transport"/>
    <property type="evidence" value="ECO:0007669"/>
    <property type="project" value="UniProtKB-UniRule"/>
</dbReference>
<comment type="function">
    <text evidence="1">Has a role in nuclear-cytoplasmic transport of proteins and mRNAs.</text>
</comment>
<comment type="caution">
    <text evidence="3">The sequence shown here is derived from an EMBL/GenBank/DDBJ whole genome shotgun (WGS) entry which is preliminary data.</text>
</comment>
<gene>
    <name evidence="3" type="ORF">B0T24DRAFT_591376</name>
</gene>
<dbReference type="EMBL" id="JAULSN010000003">
    <property type="protein sequence ID" value="KAK3375670.1"/>
    <property type="molecule type" value="Genomic_DNA"/>
</dbReference>
<dbReference type="InterPro" id="IPR018222">
    <property type="entry name" value="Nuclear_transport_factor_2_euk"/>
</dbReference>
<dbReference type="PANTHER" id="PTHR12612">
    <property type="entry name" value="NUCLEAR TRANSPORT FACTOR 2"/>
    <property type="match status" value="1"/>
</dbReference>
<dbReference type="PROSITE" id="PS50177">
    <property type="entry name" value="NTF2_DOMAIN"/>
    <property type="match status" value="1"/>
</dbReference>
<dbReference type="InterPro" id="IPR032710">
    <property type="entry name" value="NTF2-like_dom_sf"/>
</dbReference>
<keyword evidence="1" id="KW-0653">Protein transport</keyword>
<dbReference type="InterPro" id="IPR002075">
    <property type="entry name" value="NTF2_dom"/>
</dbReference>
<comment type="subcellular location">
    <subcellularLocation>
        <location evidence="1">Cytoplasm</location>
    </subcellularLocation>
    <subcellularLocation>
        <location evidence="1">Nucleus</location>
    </subcellularLocation>
</comment>
<sequence>MDPEALELVDYYYEAFNLDRRALDILYRDDSTMSWEGNVWAGTAAITQMLVDLPFHTLANEATSCTMQQTMHGGVVASVLGQFVAGNEAAEVLLQYVQTMVLAKDPRGYWYIQYQVVSFVDY</sequence>
<dbReference type="GO" id="GO:0005737">
    <property type="term" value="C:cytoplasm"/>
    <property type="evidence" value="ECO:0007669"/>
    <property type="project" value="UniProtKB-SubCell"/>
</dbReference>
<evidence type="ECO:0000313" key="3">
    <source>
        <dbReference type="EMBL" id="KAK3375670.1"/>
    </source>
</evidence>
<keyword evidence="1" id="KW-0963">Cytoplasm</keyword>
<dbReference type="AlphaFoldDB" id="A0AAE0KGA1"/>
<evidence type="ECO:0000256" key="1">
    <source>
        <dbReference type="RuleBase" id="RU369002"/>
    </source>
</evidence>
<organism evidence="3 4">
    <name type="scientific">Lasiosphaeria ovina</name>
    <dbReference type="NCBI Taxonomy" id="92902"/>
    <lineage>
        <taxon>Eukaryota</taxon>
        <taxon>Fungi</taxon>
        <taxon>Dikarya</taxon>
        <taxon>Ascomycota</taxon>
        <taxon>Pezizomycotina</taxon>
        <taxon>Sordariomycetes</taxon>
        <taxon>Sordariomycetidae</taxon>
        <taxon>Sordariales</taxon>
        <taxon>Lasiosphaeriaceae</taxon>
        <taxon>Lasiosphaeria</taxon>
    </lineage>
</organism>
<keyword evidence="1" id="KW-0539">Nucleus</keyword>
<dbReference type="InterPro" id="IPR045875">
    <property type="entry name" value="NTF2"/>
</dbReference>
<protein>
    <recommendedName>
        <fullName evidence="1">Nuclear transport factor 2</fullName>
        <shortName evidence="1">NTF-2</shortName>
    </recommendedName>
</protein>
<reference evidence="3" key="2">
    <citation type="submission" date="2023-06" db="EMBL/GenBank/DDBJ databases">
        <authorList>
            <consortium name="Lawrence Berkeley National Laboratory"/>
            <person name="Haridas S."/>
            <person name="Hensen N."/>
            <person name="Bonometti L."/>
            <person name="Westerberg I."/>
            <person name="Brannstrom I.O."/>
            <person name="Guillou S."/>
            <person name="Cros-Aarteil S."/>
            <person name="Calhoun S."/>
            <person name="Kuo A."/>
            <person name="Mondo S."/>
            <person name="Pangilinan J."/>
            <person name="Riley R."/>
            <person name="Labutti K."/>
            <person name="Andreopoulos B."/>
            <person name="Lipzen A."/>
            <person name="Chen C."/>
            <person name="Yanf M."/>
            <person name="Daum C."/>
            <person name="Ng V."/>
            <person name="Clum A."/>
            <person name="Steindorff A."/>
            <person name="Ohm R."/>
            <person name="Martin F."/>
            <person name="Silar P."/>
            <person name="Natvig D."/>
            <person name="Lalanne C."/>
            <person name="Gautier V."/>
            <person name="Ament-Velasquez S.L."/>
            <person name="Kruys A."/>
            <person name="Hutchinson M.I."/>
            <person name="Powell A.J."/>
            <person name="Barry K."/>
            <person name="Miller A.N."/>
            <person name="Grigoriev I.V."/>
            <person name="Debuchy R."/>
            <person name="Gladieux P."/>
            <person name="Thoren M.H."/>
            <person name="Johannesson H."/>
        </authorList>
    </citation>
    <scope>NUCLEOTIDE SEQUENCE</scope>
    <source>
        <strain evidence="3">CBS 958.72</strain>
    </source>
</reference>
<dbReference type="SUPFAM" id="SSF54427">
    <property type="entry name" value="NTF2-like"/>
    <property type="match status" value="1"/>
</dbReference>
<evidence type="ECO:0000313" key="4">
    <source>
        <dbReference type="Proteomes" id="UP001287356"/>
    </source>
</evidence>
<accession>A0AAE0KGA1</accession>
<reference evidence="3" key="1">
    <citation type="journal article" date="2023" name="Mol. Phylogenet. Evol.">
        <title>Genome-scale phylogeny and comparative genomics of the fungal order Sordariales.</title>
        <authorList>
            <person name="Hensen N."/>
            <person name="Bonometti L."/>
            <person name="Westerberg I."/>
            <person name="Brannstrom I.O."/>
            <person name="Guillou S."/>
            <person name="Cros-Aarteil S."/>
            <person name="Calhoun S."/>
            <person name="Haridas S."/>
            <person name="Kuo A."/>
            <person name="Mondo S."/>
            <person name="Pangilinan J."/>
            <person name="Riley R."/>
            <person name="LaButti K."/>
            <person name="Andreopoulos B."/>
            <person name="Lipzen A."/>
            <person name="Chen C."/>
            <person name="Yan M."/>
            <person name="Daum C."/>
            <person name="Ng V."/>
            <person name="Clum A."/>
            <person name="Steindorff A."/>
            <person name="Ohm R.A."/>
            <person name="Martin F."/>
            <person name="Silar P."/>
            <person name="Natvig D.O."/>
            <person name="Lalanne C."/>
            <person name="Gautier V."/>
            <person name="Ament-Velasquez S.L."/>
            <person name="Kruys A."/>
            <person name="Hutchinson M.I."/>
            <person name="Powell A.J."/>
            <person name="Barry K."/>
            <person name="Miller A.N."/>
            <person name="Grigoriev I.V."/>
            <person name="Debuchy R."/>
            <person name="Gladieux P."/>
            <person name="Hiltunen Thoren M."/>
            <person name="Johannesson H."/>
        </authorList>
    </citation>
    <scope>NUCLEOTIDE SEQUENCE</scope>
    <source>
        <strain evidence="3">CBS 958.72</strain>
    </source>
</reference>
<dbReference type="Proteomes" id="UP001287356">
    <property type="component" value="Unassembled WGS sequence"/>
</dbReference>
<dbReference type="Gene3D" id="3.10.450.50">
    <property type="match status" value="1"/>
</dbReference>
<dbReference type="GO" id="GO:0015031">
    <property type="term" value="P:protein transport"/>
    <property type="evidence" value="ECO:0007669"/>
    <property type="project" value="UniProtKB-KW"/>
</dbReference>
<dbReference type="GO" id="GO:0051028">
    <property type="term" value="P:mRNA transport"/>
    <property type="evidence" value="ECO:0007669"/>
    <property type="project" value="UniProtKB-UniRule"/>
</dbReference>
<proteinExistence type="predicted"/>
<name>A0AAE0KGA1_9PEZI</name>
<evidence type="ECO:0000259" key="2">
    <source>
        <dbReference type="PROSITE" id="PS50177"/>
    </source>
</evidence>